<feature type="compositionally biased region" description="Low complexity" evidence="8">
    <location>
        <begin position="43"/>
        <end position="54"/>
    </location>
</feature>
<evidence type="ECO:0000256" key="8">
    <source>
        <dbReference type="SAM" id="MobiDB-lite"/>
    </source>
</evidence>
<dbReference type="Gene3D" id="2.130.10.10">
    <property type="entry name" value="YVTN repeat-like/Quinoprotein amine dehydrogenase"/>
    <property type="match status" value="1"/>
</dbReference>
<dbReference type="InterPro" id="IPR019775">
    <property type="entry name" value="WD40_repeat_CS"/>
</dbReference>
<evidence type="ECO:0000313" key="10">
    <source>
        <dbReference type="EMBL" id="KAJ2002369.1"/>
    </source>
</evidence>
<dbReference type="InterPro" id="IPR001680">
    <property type="entry name" value="WD40_rpt"/>
</dbReference>
<dbReference type="PANTHER" id="PTHR19918:SF8">
    <property type="entry name" value="FI02843P"/>
    <property type="match status" value="1"/>
</dbReference>
<feature type="repeat" description="WD" evidence="7">
    <location>
        <begin position="294"/>
        <end position="329"/>
    </location>
</feature>
<evidence type="ECO:0000256" key="5">
    <source>
        <dbReference type="ARBA" id="ARBA00022776"/>
    </source>
</evidence>
<reference evidence="10" key="1">
    <citation type="submission" date="2022-07" db="EMBL/GenBank/DDBJ databases">
        <title>Phylogenomic reconstructions and comparative analyses of Kickxellomycotina fungi.</title>
        <authorList>
            <person name="Reynolds N.K."/>
            <person name="Stajich J.E."/>
            <person name="Barry K."/>
            <person name="Grigoriev I.V."/>
            <person name="Crous P."/>
            <person name="Smith M.E."/>
        </authorList>
    </citation>
    <scope>NUCLEOTIDE SEQUENCE</scope>
    <source>
        <strain evidence="10">IMI 214461</strain>
    </source>
</reference>
<keyword evidence="5" id="KW-0498">Mitosis</keyword>
<name>A0A9W8EHF8_9FUNG</name>
<dbReference type="SMART" id="SM00320">
    <property type="entry name" value="WD40"/>
    <property type="match status" value="7"/>
</dbReference>
<protein>
    <submittedName>
        <fullName evidence="10">WD repeat-containing protein slp1</fullName>
    </submittedName>
</protein>
<feature type="compositionally biased region" description="Polar residues" evidence="8">
    <location>
        <begin position="1"/>
        <end position="16"/>
    </location>
</feature>
<dbReference type="PROSITE" id="PS00678">
    <property type="entry name" value="WD_REPEATS_1"/>
    <property type="match status" value="1"/>
</dbReference>
<dbReference type="InterPro" id="IPR036322">
    <property type="entry name" value="WD40_repeat_dom_sf"/>
</dbReference>
<dbReference type="FunFam" id="2.130.10.10:FF:000098">
    <property type="entry name" value="WD repeat-containing protein slp1"/>
    <property type="match status" value="1"/>
</dbReference>
<dbReference type="EMBL" id="JANBQF010000308">
    <property type="protein sequence ID" value="KAJ2002369.1"/>
    <property type="molecule type" value="Genomic_DNA"/>
</dbReference>
<evidence type="ECO:0000256" key="3">
    <source>
        <dbReference type="ARBA" id="ARBA00022618"/>
    </source>
</evidence>
<evidence type="ECO:0000256" key="6">
    <source>
        <dbReference type="ARBA" id="ARBA00023306"/>
    </source>
</evidence>
<dbReference type="Proteomes" id="UP001150907">
    <property type="component" value="Unassembled WGS sequence"/>
</dbReference>
<organism evidence="10 11">
    <name type="scientific">Coemansia thaxteri</name>
    <dbReference type="NCBI Taxonomy" id="2663907"/>
    <lineage>
        <taxon>Eukaryota</taxon>
        <taxon>Fungi</taxon>
        <taxon>Fungi incertae sedis</taxon>
        <taxon>Zoopagomycota</taxon>
        <taxon>Kickxellomycotina</taxon>
        <taxon>Kickxellomycetes</taxon>
        <taxon>Kickxellales</taxon>
        <taxon>Kickxellaceae</taxon>
        <taxon>Coemansia</taxon>
    </lineage>
</organism>
<dbReference type="AlphaFoldDB" id="A0A9W8EHF8"/>
<dbReference type="PROSITE" id="PS50294">
    <property type="entry name" value="WD_REPEATS_REGION"/>
    <property type="match status" value="2"/>
</dbReference>
<gene>
    <name evidence="10" type="primary">slp1</name>
    <name evidence="10" type="ORF">H4R26_003638</name>
</gene>
<proteinExistence type="inferred from homology"/>
<dbReference type="GO" id="GO:0010997">
    <property type="term" value="F:anaphase-promoting complex binding"/>
    <property type="evidence" value="ECO:0007669"/>
    <property type="project" value="InterPro"/>
</dbReference>
<dbReference type="GO" id="GO:0031145">
    <property type="term" value="P:anaphase-promoting complex-dependent catabolic process"/>
    <property type="evidence" value="ECO:0007669"/>
    <property type="project" value="TreeGrafter"/>
</dbReference>
<evidence type="ECO:0000256" key="7">
    <source>
        <dbReference type="PROSITE-ProRule" id="PRU00221"/>
    </source>
</evidence>
<dbReference type="InterPro" id="IPR033010">
    <property type="entry name" value="Cdc20/Fizzy"/>
</dbReference>
<feature type="repeat" description="WD" evidence="7">
    <location>
        <begin position="424"/>
        <end position="457"/>
    </location>
</feature>
<evidence type="ECO:0000256" key="2">
    <source>
        <dbReference type="ARBA" id="ARBA00022574"/>
    </source>
</evidence>
<feature type="region of interest" description="Disordered" evidence="8">
    <location>
        <begin position="466"/>
        <end position="486"/>
    </location>
</feature>
<dbReference type="PROSITE" id="PS50082">
    <property type="entry name" value="WD_REPEATS_2"/>
    <property type="match status" value="3"/>
</dbReference>
<keyword evidence="3" id="KW-0132">Cell division</keyword>
<feature type="region of interest" description="Disordered" evidence="8">
    <location>
        <begin position="1"/>
        <end position="67"/>
    </location>
</feature>
<dbReference type="CDD" id="cd00200">
    <property type="entry name" value="WD40"/>
    <property type="match status" value="1"/>
</dbReference>
<feature type="compositionally biased region" description="Polar residues" evidence="8">
    <location>
        <begin position="476"/>
        <end position="486"/>
    </location>
</feature>
<dbReference type="InterPro" id="IPR056150">
    <property type="entry name" value="WD40_CDC20-Fz"/>
</dbReference>
<keyword evidence="4" id="KW-0677">Repeat</keyword>
<keyword evidence="11" id="KW-1185">Reference proteome</keyword>
<evidence type="ECO:0000256" key="4">
    <source>
        <dbReference type="ARBA" id="ARBA00022737"/>
    </source>
</evidence>
<dbReference type="OrthoDB" id="10263272at2759"/>
<dbReference type="GO" id="GO:1905786">
    <property type="term" value="P:positive regulation of anaphase-promoting complex-dependent catabolic process"/>
    <property type="evidence" value="ECO:0007669"/>
    <property type="project" value="TreeGrafter"/>
</dbReference>
<evidence type="ECO:0000256" key="1">
    <source>
        <dbReference type="ARBA" id="ARBA00006445"/>
    </source>
</evidence>
<dbReference type="PANTHER" id="PTHR19918">
    <property type="entry name" value="CELL DIVISION CYCLE 20 CDC20 FIZZY -RELATED"/>
    <property type="match status" value="1"/>
</dbReference>
<comment type="similarity">
    <text evidence="1">Belongs to the WD repeat CDC20/Fizzy family.</text>
</comment>
<dbReference type="SUPFAM" id="SSF50978">
    <property type="entry name" value="WD40 repeat-like"/>
    <property type="match status" value="1"/>
</dbReference>
<keyword evidence="6" id="KW-0131">Cell cycle</keyword>
<sequence length="486" mass="51740">MSANTAKTALGSSATPSMGRGAAAAAPAVKTLKDERTTAQASPRVAGPAARSGGPPSPRTKKASKTTLYDRFIPSRSDKELASSQFNLARGEGAQPLDGAAAAYQSEVARACGLSIGRRILSFTEEAPGGDSSGDVRALYSRTALKTSASVGSRRSIRTAPERVLDAPGIVEDYYLNLLDWSPANVLAIGLDQQVFLWNASTGDVSTLLTLAGDAYVASIKWMAGTSPYLAVGTSDGDVQIWDAESGARIRTMGGRQARVAALSWHAHVLSAGSRDGSIWNHDVRVARHKTAELVAHRGEVCGLTWRSDGALLASGANDNIVNIWDVRSLVPRFSITQHTAAVKALAWSPWELSLLASGGGLHDQHVHFWNTTTTARLNSINTGSQVTSIQWSPEYRELATAHGFPHNHLALWRYPSLTKIVDIPAHDTRVLHTAMSPDGETIATAASDDCLKFWRVFEARPKGALPKSREADVAPSSSAGYASIR</sequence>
<dbReference type="GO" id="GO:0005680">
    <property type="term" value="C:anaphase-promoting complex"/>
    <property type="evidence" value="ECO:0007669"/>
    <property type="project" value="TreeGrafter"/>
</dbReference>
<evidence type="ECO:0000313" key="11">
    <source>
        <dbReference type="Proteomes" id="UP001150907"/>
    </source>
</evidence>
<feature type="repeat" description="WD" evidence="7">
    <location>
        <begin position="229"/>
        <end position="252"/>
    </location>
</feature>
<comment type="caution">
    <text evidence="10">The sequence shown here is derived from an EMBL/GenBank/DDBJ whole genome shotgun (WGS) entry which is preliminary data.</text>
</comment>
<dbReference type="Pfam" id="PF24807">
    <property type="entry name" value="WD40_CDC20-Fz"/>
    <property type="match status" value="1"/>
</dbReference>
<feature type="domain" description="CDC20/Fizzy WD40" evidence="9">
    <location>
        <begin position="165"/>
        <end position="455"/>
    </location>
</feature>
<dbReference type="GO" id="GO:1990757">
    <property type="term" value="F:ubiquitin ligase activator activity"/>
    <property type="evidence" value="ECO:0007669"/>
    <property type="project" value="TreeGrafter"/>
</dbReference>
<accession>A0A9W8EHF8</accession>
<dbReference type="InterPro" id="IPR015943">
    <property type="entry name" value="WD40/YVTN_repeat-like_dom_sf"/>
</dbReference>
<keyword evidence="2 7" id="KW-0853">WD repeat</keyword>
<evidence type="ECO:0000259" key="9">
    <source>
        <dbReference type="Pfam" id="PF24807"/>
    </source>
</evidence>
<dbReference type="GO" id="GO:0051301">
    <property type="term" value="P:cell division"/>
    <property type="evidence" value="ECO:0007669"/>
    <property type="project" value="UniProtKB-KW"/>
</dbReference>